<evidence type="ECO:0000313" key="7">
    <source>
        <dbReference type="Proteomes" id="UP000822688"/>
    </source>
</evidence>
<dbReference type="GO" id="GO:0006729">
    <property type="term" value="P:tetrahydrobiopterin biosynthetic process"/>
    <property type="evidence" value="ECO:0007669"/>
    <property type="project" value="InterPro"/>
</dbReference>
<comment type="catalytic activity">
    <reaction evidence="1">
        <text>(4aS,6R)-4a-hydroxy-L-erythro-5,6,7,8-tetrahydrobiopterin = (6R)-L-erythro-6,7-dihydrobiopterin + H2O</text>
        <dbReference type="Rhea" id="RHEA:11920"/>
        <dbReference type="ChEBI" id="CHEBI:15377"/>
        <dbReference type="ChEBI" id="CHEBI:15642"/>
        <dbReference type="ChEBI" id="CHEBI:43120"/>
        <dbReference type="EC" id="4.2.1.96"/>
    </reaction>
</comment>
<evidence type="ECO:0000256" key="1">
    <source>
        <dbReference type="ARBA" id="ARBA00001554"/>
    </source>
</evidence>
<dbReference type="Proteomes" id="UP000822688">
    <property type="component" value="Chromosome 12"/>
</dbReference>
<evidence type="ECO:0000256" key="2">
    <source>
        <dbReference type="ARBA" id="ARBA00006472"/>
    </source>
</evidence>
<dbReference type="GO" id="GO:0005739">
    <property type="term" value="C:mitochondrion"/>
    <property type="evidence" value="ECO:0007669"/>
    <property type="project" value="TreeGrafter"/>
</dbReference>
<protein>
    <recommendedName>
        <fullName evidence="3">4a-hydroxytetrahydrobiopterin dehydratase</fullName>
        <ecNumber evidence="3">4.2.1.96</ecNumber>
    </recommendedName>
    <alternativeName>
        <fullName evidence="5">4-alpha-hydroxy-tetrahydropterin dehydratase</fullName>
    </alternativeName>
</protein>
<dbReference type="EMBL" id="CM026433">
    <property type="protein sequence ID" value="KAG0555174.1"/>
    <property type="molecule type" value="Genomic_DNA"/>
</dbReference>
<reference evidence="6" key="1">
    <citation type="submission" date="2020-06" db="EMBL/GenBank/DDBJ databases">
        <title>WGS assembly of Ceratodon purpureus strain R40.</title>
        <authorList>
            <person name="Carey S.B."/>
            <person name="Jenkins J."/>
            <person name="Shu S."/>
            <person name="Lovell J.T."/>
            <person name="Sreedasyam A."/>
            <person name="Maumus F."/>
            <person name="Tiley G.P."/>
            <person name="Fernandez-Pozo N."/>
            <person name="Barry K."/>
            <person name="Chen C."/>
            <person name="Wang M."/>
            <person name="Lipzen A."/>
            <person name="Daum C."/>
            <person name="Saski C.A."/>
            <person name="Payton A.C."/>
            <person name="Mcbreen J.C."/>
            <person name="Conrad R.E."/>
            <person name="Kollar L.M."/>
            <person name="Olsson S."/>
            <person name="Huttunen S."/>
            <person name="Landis J.B."/>
            <person name="Wickett N.J."/>
            <person name="Johnson M.G."/>
            <person name="Rensing S.A."/>
            <person name="Grimwood J."/>
            <person name="Schmutz J."/>
            <person name="Mcdaniel S.F."/>
        </authorList>
    </citation>
    <scope>NUCLEOTIDE SEQUENCE</scope>
    <source>
        <strain evidence="6">R40</strain>
    </source>
</reference>
<comment type="caution">
    <text evidence="6">The sequence shown here is derived from an EMBL/GenBank/DDBJ whole genome shotgun (WGS) entry which is preliminary data.</text>
</comment>
<organism evidence="6 7">
    <name type="scientific">Ceratodon purpureus</name>
    <name type="common">Fire moss</name>
    <name type="synonym">Dicranum purpureum</name>
    <dbReference type="NCBI Taxonomy" id="3225"/>
    <lineage>
        <taxon>Eukaryota</taxon>
        <taxon>Viridiplantae</taxon>
        <taxon>Streptophyta</taxon>
        <taxon>Embryophyta</taxon>
        <taxon>Bryophyta</taxon>
        <taxon>Bryophytina</taxon>
        <taxon>Bryopsida</taxon>
        <taxon>Dicranidae</taxon>
        <taxon>Pseudoditrichales</taxon>
        <taxon>Ditrichaceae</taxon>
        <taxon>Ceratodon</taxon>
    </lineage>
</organism>
<dbReference type="SUPFAM" id="SSF55248">
    <property type="entry name" value="PCD-like"/>
    <property type="match status" value="1"/>
</dbReference>
<comment type="similarity">
    <text evidence="2">Belongs to the pterin-4-alpha-carbinolamine dehydratase family.</text>
</comment>
<gene>
    <name evidence="6" type="ORF">KC19_12G149900</name>
</gene>
<dbReference type="AlphaFoldDB" id="A0A8T0G9X9"/>
<dbReference type="InterPro" id="IPR001533">
    <property type="entry name" value="Pterin_deHydtase"/>
</dbReference>
<dbReference type="InterPro" id="IPR036428">
    <property type="entry name" value="PCD_sf"/>
</dbReference>
<dbReference type="EC" id="4.2.1.96" evidence="3"/>
<dbReference type="Gene3D" id="3.30.1360.20">
    <property type="entry name" value="Transcriptional coactivator/pterin dehydratase"/>
    <property type="match status" value="1"/>
</dbReference>
<evidence type="ECO:0000256" key="3">
    <source>
        <dbReference type="ARBA" id="ARBA00013252"/>
    </source>
</evidence>
<evidence type="ECO:0000256" key="5">
    <source>
        <dbReference type="ARBA" id="ARBA00030497"/>
    </source>
</evidence>
<evidence type="ECO:0000313" key="6">
    <source>
        <dbReference type="EMBL" id="KAG0555174.1"/>
    </source>
</evidence>
<dbReference type="PANTHER" id="PTHR12599:SF0">
    <property type="entry name" value="PTERIN-4-ALPHA-CARBINOLAMINE DEHYDRATASE"/>
    <property type="match status" value="1"/>
</dbReference>
<sequence>MMQHALAATVGRAGAAWSLVRLPSSRIIKLTGSGCAGAAAKPGRLIGTREALSSWVPIRAASQEASSEMALEKKKCIPCETGKLQPLSEEKAHSLLPEVAGWELKEIDGVLQLHRSWKAKSFVKGLEIMKRVADVAEAEGHHPDLHLVNWNQLSINMSTHAVGGLTENDFIVAAKIGALDLTDLVRKPKAVAK</sequence>
<dbReference type="Pfam" id="PF01329">
    <property type="entry name" value="Pterin_4a"/>
    <property type="match status" value="1"/>
</dbReference>
<keyword evidence="7" id="KW-1185">Reference proteome</keyword>
<dbReference type="PANTHER" id="PTHR12599">
    <property type="entry name" value="PTERIN-4-ALPHA-CARBINOLAMINE DEHYDRATASE"/>
    <property type="match status" value="1"/>
</dbReference>
<evidence type="ECO:0000256" key="4">
    <source>
        <dbReference type="ARBA" id="ARBA00023239"/>
    </source>
</evidence>
<accession>A0A8T0G9X9</accession>
<keyword evidence="4" id="KW-0456">Lyase</keyword>
<proteinExistence type="inferred from homology"/>
<dbReference type="GO" id="GO:0008124">
    <property type="term" value="F:4-alpha-hydroxytetrahydrobiopterin dehydratase activity"/>
    <property type="evidence" value="ECO:0007669"/>
    <property type="project" value="UniProtKB-EC"/>
</dbReference>
<name>A0A8T0G9X9_CERPU</name>